<dbReference type="InterPro" id="IPR005791">
    <property type="entry name" value="SecD"/>
</dbReference>
<dbReference type="Proteomes" id="UP000176299">
    <property type="component" value="Unassembled WGS sequence"/>
</dbReference>
<dbReference type="PANTHER" id="PTHR30081">
    <property type="entry name" value="PROTEIN-EXPORT MEMBRANE PROTEIN SEC"/>
    <property type="match status" value="1"/>
</dbReference>
<dbReference type="InterPro" id="IPR048634">
    <property type="entry name" value="SecD_SecF_C"/>
</dbReference>
<dbReference type="InterPro" id="IPR054384">
    <property type="entry name" value="SecDF_P1_head"/>
</dbReference>
<dbReference type="AlphaFoldDB" id="A0A1G1W2E2"/>
<dbReference type="EMBL" id="MHCN01000010">
    <property type="protein sequence ID" value="OGY21848.1"/>
    <property type="molecule type" value="Genomic_DNA"/>
</dbReference>
<comment type="caution">
    <text evidence="9">Lacks conserved residue(s) required for the propagation of feature annotation.</text>
</comment>
<evidence type="ECO:0000256" key="5">
    <source>
        <dbReference type="ARBA" id="ARBA00022927"/>
    </source>
</evidence>
<evidence type="ECO:0000256" key="8">
    <source>
        <dbReference type="ARBA" id="ARBA00023136"/>
    </source>
</evidence>
<keyword evidence="4 9" id="KW-0812">Transmembrane</keyword>
<accession>A0A1G1W2E2</accession>
<dbReference type="Gene3D" id="3.30.1360.200">
    <property type="match status" value="1"/>
</dbReference>
<name>A0A1G1W2E2_9BACT</name>
<evidence type="ECO:0000256" key="3">
    <source>
        <dbReference type="ARBA" id="ARBA00022475"/>
    </source>
</evidence>
<evidence type="ECO:0000256" key="10">
    <source>
        <dbReference type="SAM" id="MobiDB-lite"/>
    </source>
</evidence>
<feature type="transmembrane region" description="Helical" evidence="9">
    <location>
        <begin position="342"/>
        <end position="363"/>
    </location>
</feature>
<dbReference type="STRING" id="1802591.A2113_00785"/>
<comment type="caution">
    <text evidence="14">The sequence shown here is derived from an EMBL/GenBank/DDBJ whole genome shotgun (WGS) entry which is preliminary data.</text>
</comment>
<comment type="similarity">
    <text evidence="9">Belongs to the SecD/SecF family. SecD subfamily.</text>
</comment>
<evidence type="ECO:0000256" key="7">
    <source>
        <dbReference type="ARBA" id="ARBA00023010"/>
    </source>
</evidence>
<evidence type="ECO:0000259" key="12">
    <source>
        <dbReference type="Pfam" id="PF21760"/>
    </source>
</evidence>
<feature type="transmembrane region" description="Helical" evidence="9">
    <location>
        <begin position="416"/>
        <end position="439"/>
    </location>
</feature>
<dbReference type="Pfam" id="PF02355">
    <property type="entry name" value="SecD_SecF_C"/>
    <property type="match status" value="1"/>
</dbReference>
<keyword evidence="6 9" id="KW-1133">Transmembrane helix</keyword>
<feature type="transmembrane region" description="Helical" evidence="9">
    <location>
        <begin position="394"/>
        <end position="410"/>
    </location>
</feature>
<comment type="subunit">
    <text evidence="9">Forms a complex with SecF. Part of the essential Sec protein translocation apparatus which comprises SecA, SecYEG and auxiliary proteins SecDF. Other proteins may also be involved.</text>
</comment>
<keyword evidence="3 9" id="KW-1003">Cell membrane</keyword>
<dbReference type="PRINTS" id="PR00702">
    <property type="entry name" value="ACRIFLAVINRP"/>
</dbReference>
<evidence type="ECO:0000256" key="9">
    <source>
        <dbReference type="HAMAP-Rule" id="MF_01463"/>
    </source>
</evidence>
<dbReference type="InterPro" id="IPR048631">
    <property type="entry name" value="SecD_1st"/>
</dbReference>
<dbReference type="InterPro" id="IPR001036">
    <property type="entry name" value="Acrflvin-R"/>
</dbReference>
<keyword evidence="7 9" id="KW-0811">Translocation</keyword>
<feature type="domain" description="Protein export membrane protein SecD/SecF C-terminal" evidence="11">
    <location>
        <begin position="271"/>
        <end position="442"/>
    </location>
</feature>
<dbReference type="SUPFAM" id="SSF82866">
    <property type="entry name" value="Multidrug efflux transporter AcrB transmembrane domain"/>
    <property type="match status" value="1"/>
</dbReference>
<dbReference type="InterPro" id="IPR055344">
    <property type="entry name" value="SecD_SecF_C_bact"/>
</dbReference>
<keyword evidence="2 9" id="KW-0813">Transport</keyword>
<reference evidence="14 15" key="1">
    <citation type="journal article" date="2016" name="Nat. Commun.">
        <title>Thousands of microbial genomes shed light on interconnected biogeochemical processes in an aquifer system.</title>
        <authorList>
            <person name="Anantharaman K."/>
            <person name="Brown C.T."/>
            <person name="Hug L.A."/>
            <person name="Sharon I."/>
            <person name="Castelle C.J."/>
            <person name="Probst A.J."/>
            <person name="Thomas B.C."/>
            <person name="Singh A."/>
            <person name="Wilkins M.J."/>
            <person name="Karaoz U."/>
            <person name="Brodie E.L."/>
            <person name="Williams K.H."/>
            <person name="Hubbard S.S."/>
            <person name="Banfield J.F."/>
        </authorList>
    </citation>
    <scope>NUCLEOTIDE SEQUENCE [LARGE SCALE GENOMIC DNA]</scope>
</reference>
<dbReference type="GO" id="GO:0065002">
    <property type="term" value="P:intracellular protein transmembrane transport"/>
    <property type="evidence" value="ECO:0007669"/>
    <property type="project" value="UniProtKB-UniRule"/>
</dbReference>
<dbReference type="NCBIfam" id="TIGR00916">
    <property type="entry name" value="2A0604s01"/>
    <property type="match status" value="1"/>
</dbReference>
<proteinExistence type="inferred from homology"/>
<dbReference type="GO" id="GO:0043952">
    <property type="term" value="P:protein transport by the Sec complex"/>
    <property type="evidence" value="ECO:0007669"/>
    <property type="project" value="UniProtKB-UniRule"/>
</dbReference>
<dbReference type="Pfam" id="PF22599">
    <property type="entry name" value="SecDF_P1_head"/>
    <property type="match status" value="1"/>
</dbReference>
<evidence type="ECO:0000313" key="14">
    <source>
        <dbReference type="EMBL" id="OGY21848.1"/>
    </source>
</evidence>
<feature type="domain" description="Protein translocase subunit SecDF P1" evidence="12">
    <location>
        <begin position="93"/>
        <end position="152"/>
    </location>
</feature>
<feature type="domain" description="SecDF P1 head subdomain" evidence="13">
    <location>
        <begin position="170"/>
        <end position="269"/>
    </location>
</feature>
<keyword evidence="8 9" id="KW-0472">Membrane</keyword>
<protein>
    <recommendedName>
        <fullName evidence="9">Protein translocase subunit SecD</fullName>
    </recommendedName>
</protein>
<evidence type="ECO:0000256" key="1">
    <source>
        <dbReference type="ARBA" id="ARBA00004651"/>
    </source>
</evidence>
<comment type="subcellular location">
    <subcellularLocation>
        <location evidence="1 9">Cell membrane</location>
        <topology evidence="1 9">Multi-pass membrane protein</topology>
    </subcellularLocation>
</comment>
<comment type="function">
    <text evidence="9">Part of the Sec protein translocase complex. Interacts with the SecYEG preprotein conducting channel. SecDF uses the proton motive force (PMF) to complete protein translocation after the ATP-dependent function of SecA.</text>
</comment>
<evidence type="ECO:0000256" key="2">
    <source>
        <dbReference type="ARBA" id="ARBA00022448"/>
    </source>
</evidence>
<feature type="transmembrane region" description="Helical" evidence="9">
    <location>
        <begin position="320"/>
        <end position="336"/>
    </location>
</feature>
<evidence type="ECO:0000259" key="13">
    <source>
        <dbReference type="Pfam" id="PF22599"/>
    </source>
</evidence>
<dbReference type="InterPro" id="IPR022813">
    <property type="entry name" value="SecD/SecF_arch_bac"/>
</dbReference>
<dbReference type="PANTHER" id="PTHR30081:SF1">
    <property type="entry name" value="PROTEIN TRANSLOCASE SUBUNIT SECD"/>
    <property type="match status" value="1"/>
</dbReference>
<dbReference type="NCBIfam" id="TIGR01129">
    <property type="entry name" value="secD"/>
    <property type="match status" value="1"/>
</dbReference>
<evidence type="ECO:0000256" key="6">
    <source>
        <dbReference type="ARBA" id="ARBA00022989"/>
    </source>
</evidence>
<evidence type="ECO:0000313" key="15">
    <source>
        <dbReference type="Proteomes" id="UP000176299"/>
    </source>
</evidence>
<dbReference type="FunFam" id="1.20.1640.10:FF:000004">
    <property type="entry name" value="Protein translocase subunit SecD"/>
    <property type="match status" value="1"/>
</dbReference>
<keyword evidence="5 9" id="KW-0653">Protein transport</keyword>
<dbReference type="Gene3D" id="3.30.70.3400">
    <property type="match status" value="1"/>
</dbReference>
<dbReference type="HAMAP" id="MF_01463_B">
    <property type="entry name" value="SecD_B"/>
    <property type="match status" value="1"/>
</dbReference>
<dbReference type="GO" id="GO:0015450">
    <property type="term" value="F:protein-transporting ATPase activity"/>
    <property type="evidence" value="ECO:0007669"/>
    <property type="project" value="InterPro"/>
</dbReference>
<dbReference type="InterPro" id="IPR022646">
    <property type="entry name" value="SecD/SecF_CS"/>
</dbReference>
<dbReference type="GO" id="GO:0006605">
    <property type="term" value="P:protein targeting"/>
    <property type="evidence" value="ECO:0007669"/>
    <property type="project" value="UniProtKB-UniRule"/>
</dbReference>
<dbReference type="Pfam" id="PF07549">
    <property type="entry name" value="Sec_GG"/>
    <property type="match status" value="1"/>
</dbReference>
<dbReference type="Gene3D" id="1.20.1640.10">
    <property type="entry name" value="Multidrug efflux transporter AcrB transmembrane domain"/>
    <property type="match status" value="1"/>
</dbReference>
<organism evidence="14 15">
    <name type="scientific">Candidatus Woykebacteria bacterium GWA1_44_8</name>
    <dbReference type="NCBI Taxonomy" id="1802591"/>
    <lineage>
        <taxon>Bacteria</taxon>
        <taxon>Candidatus Woykeibacteriota</taxon>
    </lineage>
</organism>
<sequence>MLKNPRIVLLAIIVLTILALVVDWPRVPVKFALGPFKVDTVLAGPQLNLKLFGVSLRRDMDVKLGLDLKGGTSLTLRADVSDIDEADRGKALDAAKEVISRRVNFLGVTEPIVQTSKVGGDYRIIVELPGVSNVEEAKRLVGQTAKLEFREFTDSEVPPGTIPMLENTKPTGISGKDLKSANPDFQQTSGTGEKGGPVVRFTLRGDSANKFREATKRLIGKPLVIFLDDVAISAPTVQSEIGEEGVITGLTAEESKRLAIQLSAGALPVKKIDIISEKTIGPTLGKTSIDRSIVAGAVGIFIIALFMLAYYGLPGLLADAALLLYTLYVLALFKIIPITLTLAGIAGFILSIGMAVDANILIFERMREELRAGRNRAQSIEIGFTRAWSSIRDSNVSSLITCTILFWFGTGPVRGFALALAIGILVSMLTAITVTRTFLRLVYRT</sequence>
<evidence type="ECO:0000256" key="4">
    <source>
        <dbReference type="ARBA" id="ARBA00022692"/>
    </source>
</evidence>
<dbReference type="GO" id="GO:0005886">
    <property type="term" value="C:plasma membrane"/>
    <property type="evidence" value="ECO:0007669"/>
    <property type="project" value="UniProtKB-SubCell"/>
</dbReference>
<evidence type="ECO:0000259" key="11">
    <source>
        <dbReference type="Pfam" id="PF02355"/>
    </source>
</evidence>
<dbReference type="Pfam" id="PF21760">
    <property type="entry name" value="SecD_1st"/>
    <property type="match status" value="1"/>
</dbReference>
<gene>
    <name evidence="9" type="primary">secD</name>
    <name evidence="14" type="ORF">A2113_00785</name>
</gene>
<feature type="transmembrane region" description="Helical" evidence="9">
    <location>
        <begin position="293"/>
        <end position="313"/>
    </location>
</feature>
<feature type="region of interest" description="Disordered" evidence="10">
    <location>
        <begin position="157"/>
        <end position="178"/>
    </location>
</feature>